<sequence length="147" mass="17135">MDHRIDYIDKFEYKEVVNVWEASVRATHHFLKEEDIAYFKPLILNTYLDAVELRCYRDENYKINGFVGVIDGSLEMLFIHPTHIGKRIGKTLLEYAINSLNVNKVDVNEQNQQAVGFYKHCGFETIGRSELDPSGKPYPILHMELIK</sequence>
<dbReference type="PANTHER" id="PTHR43800:SF1">
    <property type="entry name" value="PEPTIDYL-LYSINE N-ACETYLTRANSFERASE YJAB"/>
    <property type="match status" value="1"/>
</dbReference>
<keyword evidence="5" id="KW-1185">Reference proteome</keyword>
<reference evidence="4 5" key="1">
    <citation type="submission" date="2021-01" db="EMBL/GenBank/DDBJ databases">
        <title>Aequorivita sp. strain KX20305, a bacterium isolated from the sediment collected at a cold seep field in South China Sea.</title>
        <authorList>
            <person name="Zhang H."/>
            <person name="Li C."/>
        </authorList>
    </citation>
    <scope>NUCLEOTIDE SEQUENCE [LARGE SCALE GENOMIC DNA]</scope>
    <source>
        <strain evidence="4 5">KX20305</strain>
    </source>
</reference>
<dbReference type="PROSITE" id="PS51186">
    <property type="entry name" value="GNAT"/>
    <property type="match status" value="1"/>
</dbReference>
<accession>A0ABX7DNY6</accession>
<gene>
    <name evidence="4" type="ORF">JK629_07890</name>
</gene>
<dbReference type="InterPro" id="IPR016181">
    <property type="entry name" value="Acyl_CoA_acyltransferase"/>
</dbReference>
<keyword evidence="2" id="KW-0012">Acyltransferase</keyword>
<evidence type="ECO:0000313" key="5">
    <source>
        <dbReference type="Proteomes" id="UP000629420"/>
    </source>
</evidence>
<dbReference type="Proteomes" id="UP000629420">
    <property type="component" value="Chromosome"/>
</dbReference>
<dbReference type="SUPFAM" id="SSF55729">
    <property type="entry name" value="Acyl-CoA N-acyltransferases (Nat)"/>
    <property type="match status" value="1"/>
</dbReference>
<proteinExistence type="predicted"/>
<dbReference type="InterPro" id="IPR000182">
    <property type="entry name" value="GNAT_dom"/>
</dbReference>
<dbReference type="Pfam" id="PF13673">
    <property type="entry name" value="Acetyltransf_10"/>
    <property type="match status" value="1"/>
</dbReference>
<dbReference type="EMBL" id="CP068439">
    <property type="protein sequence ID" value="QQX75281.1"/>
    <property type="molecule type" value="Genomic_DNA"/>
</dbReference>
<dbReference type="PANTHER" id="PTHR43800">
    <property type="entry name" value="PEPTIDYL-LYSINE N-ACETYLTRANSFERASE YJAB"/>
    <property type="match status" value="1"/>
</dbReference>
<organism evidence="4 5">
    <name type="scientific">Aequorivita iocasae</name>
    <dbReference type="NCBI Taxonomy" id="2803865"/>
    <lineage>
        <taxon>Bacteria</taxon>
        <taxon>Pseudomonadati</taxon>
        <taxon>Bacteroidota</taxon>
        <taxon>Flavobacteriia</taxon>
        <taxon>Flavobacteriales</taxon>
        <taxon>Flavobacteriaceae</taxon>
        <taxon>Aequorivita</taxon>
    </lineage>
</organism>
<feature type="domain" description="N-acetyltransferase" evidence="3">
    <location>
        <begin position="17"/>
        <end position="147"/>
    </location>
</feature>
<protein>
    <submittedName>
        <fullName evidence="4">GNAT family N-acetyltransferase</fullName>
    </submittedName>
</protein>
<evidence type="ECO:0000259" key="3">
    <source>
        <dbReference type="PROSITE" id="PS51186"/>
    </source>
</evidence>
<keyword evidence="1" id="KW-0808">Transferase</keyword>
<evidence type="ECO:0000256" key="1">
    <source>
        <dbReference type="ARBA" id="ARBA00022679"/>
    </source>
</evidence>
<evidence type="ECO:0000256" key="2">
    <source>
        <dbReference type="ARBA" id="ARBA00023315"/>
    </source>
</evidence>
<dbReference type="CDD" id="cd04301">
    <property type="entry name" value="NAT_SF"/>
    <property type="match status" value="1"/>
</dbReference>
<name>A0ABX7DNY6_9FLAO</name>
<dbReference type="RefSeq" id="WP_202335118.1">
    <property type="nucleotide sequence ID" value="NZ_CP068439.1"/>
</dbReference>
<dbReference type="Gene3D" id="3.40.630.30">
    <property type="match status" value="1"/>
</dbReference>
<evidence type="ECO:0000313" key="4">
    <source>
        <dbReference type="EMBL" id="QQX75281.1"/>
    </source>
</evidence>